<dbReference type="AlphaFoldDB" id="A0A502CPQ2"/>
<dbReference type="Gene3D" id="3.30.530.20">
    <property type="match status" value="1"/>
</dbReference>
<comment type="caution">
    <text evidence="2">The sequence shown here is derived from an EMBL/GenBank/DDBJ whole genome shotgun (WGS) entry which is preliminary data.</text>
</comment>
<dbReference type="SUPFAM" id="SSF55961">
    <property type="entry name" value="Bet v1-like"/>
    <property type="match status" value="1"/>
</dbReference>
<evidence type="ECO:0000259" key="1">
    <source>
        <dbReference type="Pfam" id="PF03364"/>
    </source>
</evidence>
<evidence type="ECO:0000313" key="3">
    <source>
        <dbReference type="Proteomes" id="UP000317722"/>
    </source>
</evidence>
<reference evidence="2 3" key="1">
    <citation type="journal article" date="2019" name="Environ. Microbiol.">
        <title>Species interactions and distinct microbial communities in high Arctic permafrost affected cryosols are associated with the CH4 and CO2 gas fluxes.</title>
        <authorList>
            <person name="Altshuler I."/>
            <person name="Hamel J."/>
            <person name="Turney S."/>
            <person name="Magnuson E."/>
            <person name="Levesque R."/>
            <person name="Greer C."/>
            <person name="Whyte L.G."/>
        </authorList>
    </citation>
    <scope>NUCLEOTIDE SEQUENCE [LARGE SCALE GENOMIC DNA]</scope>
    <source>
        <strain evidence="2 3">S9.3A</strain>
    </source>
</reference>
<proteinExistence type="predicted"/>
<name>A0A502CPQ2_9MICO</name>
<organism evidence="2 3">
    <name type="scientific">Pedococcus bigeumensis</name>
    <dbReference type="NCBI Taxonomy" id="433644"/>
    <lineage>
        <taxon>Bacteria</taxon>
        <taxon>Bacillati</taxon>
        <taxon>Actinomycetota</taxon>
        <taxon>Actinomycetes</taxon>
        <taxon>Micrococcales</taxon>
        <taxon>Intrasporangiaceae</taxon>
        <taxon>Pedococcus</taxon>
    </lineage>
</organism>
<dbReference type="InterPro" id="IPR005031">
    <property type="entry name" value="COQ10_START"/>
</dbReference>
<accession>A0A502CPQ2</accession>
<feature type="domain" description="Coenzyme Q-binding protein COQ10 START" evidence="1">
    <location>
        <begin position="12"/>
        <end position="103"/>
    </location>
</feature>
<protein>
    <submittedName>
        <fullName evidence="2">Polyketide cyclase</fullName>
    </submittedName>
</protein>
<keyword evidence="3" id="KW-1185">Reference proteome</keyword>
<sequence length="150" mass="17183">MPTFQFHHEWALPAEPERVFDALADVERYAVWWPQVRSAERIDDESGRTHIRSFLPYTLHLVLRREVEDRSNGHLKVAVRGDLEGWCEWRVRTGGNGTGVSVAEFDQEAVLTPTLLARTARVTGPLMRANHSWMMRSGRAGLVDYLAQSR</sequence>
<dbReference type="RefSeq" id="WP_140742188.1">
    <property type="nucleotide sequence ID" value="NZ_RCZM01000005.1"/>
</dbReference>
<dbReference type="Proteomes" id="UP000317722">
    <property type="component" value="Unassembled WGS sequence"/>
</dbReference>
<dbReference type="InterPro" id="IPR023393">
    <property type="entry name" value="START-like_dom_sf"/>
</dbReference>
<dbReference type="EMBL" id="RCZM01000005">
    <property type="protein sequence ID" value="TPG14878.1"/>
    <property type="molecule type" value="Genomic_DNA"/>
</dbReference>
<dbReference type="OrthoDB" id="5402478at2"/>
<evidence type="ECO:0000313" key="2">
    <source>
        <dbReference type="EMBL" id="TPG14878.1"/>
    </source>
</evidence>
<gene>
    <name evidence="2" type="ORF">EAH86_15105</name>
</gene>
<dbReference type="Pfam" id="PF03364">
    <property type="entry name" value="Polyketide_cyc"/>
    <property type="match status" value="1"/>
</dbReference>